<evidence type="ECO:0000256" key="2">
    <source>
        <dbReference type="ARBA" id="ARBA00022679"/>
    </source>
</evidence>
<dbReference type="PANTHER" id="PTHR24351">
    <property type="entry name" value="RIBOSOMAL PROTEIN S6 KINASE"/>
    <property type="match status" value="1"/>
</dbReference>
<keyword evidence="1" id="KW-0723">Serine/threonine-protein kinase</keyword>
<dbReference type="Proteomes" id="UP001153365">
    <property type="component" value="Unassembled WGS sequence"/>
</dbReference>
<keyword evidence="3" id="KW-0547">Nucleotide-binding</keyword>
<dbReference type="InterPro" id="IPR000719">
    <property type="entry name" value="Prot_kinase_dom"/>
</dbReference>
<evidence type="ECO:0000259" key="6">
    <source>
        <dbReference type="PROSITE" id="PS50011"/>
    </source>
</evidence>
<reference evidence="8" key="1">
    <citation type="submission" date="2022-06" db="EMBL/GenBank/DDBJ databases">
        <authorList>
            <consortium name="SYNGENTA / RWTH Aachen University"/>
        </authorList>
    </citation>
    <scope>NUCLEOTIDE SEQUENCE</scope>
</reference>
<dbReference type="Pfam" id="PF00069">
    <property type="entry name" value="Pkinase"/>
    <property type="match status" value="1"/>
</dbReference>
<dbReference type="GO" id="GO:0004674">
    <property type="term" value="F:protein serine/threonine kinase activity"/>
    <property type="evidence" value="ECO:0007669"/>
    <property type="project" value="UniProtKB-KW"/>
</dbReference>
<evidence type="ECO:0000256" key="1">
    <source>
        <dbReference type="ARBA" id="ARBA00022527"/>
    </source>
</evidence>
<dbReference type="SUPFAM" id="SSF56112">
    <property type="entry name" value="Protein kinase-like (PK-like)"/>
    <property type="match status" value="1"/>
</dbReference>
<dbReference type="InterPro" id="IPR011009">
    <property type="entry name" value="Kinase-like_dom_sf"/>
</dbReference>
<evidence type="ECO:0000313" key="9">
    <source>
        <dbReference type="Proteomes" id="UP001153365"/>
    </source>
</evidence>
<feature type="domain" description="Protein kinase" evidence="6">
    <location>
        <begin position="45"/>
        <end position="311"/>
    </location>
</feature>
<dbReference type="PROSITE" id="PS50011">
    <property type="entry name" value="PROTEIN_KINASE_DOM"/>
    <property type="match status" value="1"/>
</dbReference>
<keyword evidence="2" id="KW-0808">Transferase</keyword>
<evidence type="ECO:0000256" key="5">
    <source>
        <dbReference type="ARBA" id="ARBA00022840"/>
    </source>
</evidence>
<accession>A0AAV0AF84</accession>
<keyword evidence="9" id="KW-1185">Reference proteome</keyword>
<protein>
    <submittedName>
        <fullName evidence="8">Kinase-like domain-containing protein</fullName>
    </submittedName>
</protein>
<keyword evidence="5" id="KW-0067">ATP-binding</keyword>
<organism evidence="8 9">
    <name type="scientific">Phakopsora pachyrhizi</name>
    <name type="common">Asian soybean rust disease fungus</name>
    <dbReference type="NCBI Taxonomy" id="170000"/>
    <lineage>
        <taxon>Eukaryota</taxon>
        <taxon>Fungi</taxon>
        <taxon>Dikarya</taxon>
        <taxon>Basidiomycota</taxon>
        <taxon>Pucciniomycotina</taxon>
        <taxon>Pucciniomycetes</taxon>
        <taxon>Pucciniales</taxon>
        <taxon>Phakopsoraceae</taxon>
        <taxon>Phakopsora</taxon>
    </lineage>
</organism>
<feature type="domain" description="AGC-kinase C-terminal" evidence="7">
    <location>
        <begin position="313"/>
        <end position="387"/>
    </location>
</feature>
<sequence length="387" mass="45429">MEVNAEANIDSGEFTGNNSLTWNQISSSFNLPDARQKKPSDFKFFNLLNRASQPGDTKVWLAKRKIDNQPCAIKVKQKQKCLVEGTTDDLLNELDLLKWLKHQYIVSIQSAFINNDYLFMEMEFAPHQTLAHLTKEYKMMSPFIARFYISQLIVVLDFLHSQKIVLRGLTPSSVLLDHKGYIKLSNFSSAVYTPEDICTKKNLCAFAYTAPELILDKTHSYSVDWWSLGVIMYEMIYGTLPFDLDPYEHEDSIENYDKNVVEEIIQGDIRYPSVGDKTERFLCPNSFLRILLSREPTDQMTSMIEIKKEYLFEGFDWDELENRKIPAPFLPNKVKIPWKTSRPPHFLYNNREKDSKEYAQEYTDWKFPETENLEYKEDVFSNYFYLK</sequence>
<proteinExistence type="predicted"/>
<dbReference type="AlphaFoldDB" id="A0AAV0AF84"/>
<evidence type="ECO:0000256" key="4">
    <source>
        <dbReference type="ARBA" id="ARBA00022777"/>
    </source>
</evidence>
<dbReference type="Gene3D" id="1.10.510.10">
    <property type="entry name" value="Transferase(Phosphotransferase) domain 1"/>
    <property type="match status" value="1"/>
</dbReference>
<gene>
    <name evidence="8" type="ORF">PPACK8108_LOCUS1127</name>
</gene>
<evidence type="ECO:0000256" key="3">
    <source>
        <dbReference type="ARBA" id="ARBA00022741"/>
    </source>
</evidence>
<dbReference type="PROSITE" id="PS51285">
    <property type="entry name" value="AGC_KINASE_CTER"/>
    <property type="match status" value="1"/>
</dbReference>
<dbReference type="InterPro" id="IPR000961">
    <property type="entry name" value="AGC-kinase_C"/>
</dbReference>
<comment type="caution">
    <text evidence="8">The sequence shown here is derived from an EMBL/GenBank/DDBJ whole genome shotgun (WGS) entry which is preliminary data.</text>
</comment>
<evidence type="ECO:0000259" key="7">
    <source>
        <dbReference type="PROSITE" id="PS51285"/>
    </source>
</evidence>
<dbReference type="GO" id="GO:0005524">
    <property type="term" value="F:ATP binding"/>
    <property type="evidence" value="ECO:0007669"/>
    <property type="project" value="UniProtKB-KW"/>
</dbReference>
<evidence type="ECO:0000313" key="8">
    <source>
        <dbReference type="EMBL" id="CAH7666774.1"/>
    </source>
</evidence>
<name>A0AAV0AF84_PHAPC</name>
<dbReference type="Gene3D" id="3.30.200.20">
    <property type="entry name" value="Phosphorylase Kinase, domain 1"/>
    <property type="match status" value="1"/>
</dbReference>
<keyword evidence="4 8" id="KW-0418">Kinase</keyword>
<dbReference type="EMBL" id="CALTRL010000148">
    <property type="protein sequence ID" value="CAH7666774.1"/>
    <property type="molecule type" value="Genomic_DNA"/>
</dbReference>